<feature type="compositionally biased region" description="Pro residues" evidence="1">
    <location>
        <begin position="189"/>
        <end position="209"/>
    </location>
</feature>
<dbReference type="GeneID" id="116415785"/>
<sequence length="1081" mass="123559">MRLLILLCLGRALGITPNDDGVFGRKKYPLSTKHNQQDRDENMIRRIEEEMLALNKSGELPRDKRALGILLQGFMEALGYTVSPIQLGSLPNPTAAAQMPAPAAAAAPPAAGMMPATPMGMPPMMMMGNGSAAPPTPRQRETVRFTGVLNFGNNVNTSNLVTHLAQYEQLFHGNRTAAPPAASSAAPAPSGPPPAPKPSIDPRSQPLPEPLFVKIPLPIVPNLPPPQPPSPMPIENTYQEEYTKDHEEEYTKDHEEEYHGDKDDSERRGNHEDEEDAHQYNEEYENNHEKYDEPEDRNYEYKPNEGSIETNSHDHDDNESEPESPPPVTTVKPQEKTTEKEYKKNENVVNYSVESKEIHDPSEVAEEAPLVGSKFNHAMYVGEPNWKKEHEDHLYRLAAEREAQAEALAEENAEREKNRDRDHKLAGENKEFHASREKEISDRNEELSASYEEDDEPTEKPYYDDDDKSREPDKESYSDSRNNSEDEDEDYEQETKVSERPSSLEASTQIPKKEEITTKADARKYENYHDDGPRQYNKNYYNEDEKKTIPPVISYTTTLPISYNREKVRQGDPLRDSYGQNLEKPGGKVDERVAGYFTMFKNPQTGVYDPTIIQQFGSPVSASYDNSDLVSGFQKIQKEYGRPESKYEEYEIKDDDDYGSHDDSRPEHRKLPAEEMKHLSEPSSTTECDCSKETRRPDGHTEEARSPGYTVPTSLPPPTKLPDASVSYGPYYSTVNHLYDPLSNDQGIIARLTSYSPPTTQRFETRTDLVQNPNFATVHRQYQQTYSPTVVTLPERATTQSILRETEVKQIRAWPAPFDYVYDNSEHSDVVHRGSQHPTRQTLFEPTKSDCYHQSHSLPLGKEADRVYKMLKQANNDRFDLPSSARPTRRPDNSRDSRKVKPGANPTMRVNIYAPTTTQPTIWDSRKRPTTTERPAIRHHQHHRTYPSIPETLTPHPGSLLRPPVRNPVAFNNQFFRRQDQNPRQSNNRQVSRTKPTAKKKHQVKDESLKYVEKDGMLIIPEPTPYYYNERIEEFTDEPLLNGEKIKIKEYRNRIASVKVSELKQQHPEGSSQIVQYSRHL</sequence>
<proteinExistence type="predicted"/>
<name>A0A7M7PZ09_NASVI</name>
<organism evidence="2 3">
    <name type="scientific">Nasonia vitripennis</name>
    <name type="common">Parasitic wasp</name>
    <dbReference type="NCBI Taxonomy" id="7425"/>
    <lineage>
        <taxon>Eukaryota</taxon>
        <taxon>Metazoa</taxon>
        <taxon>Ecdysozoa</taxon>
        <taxon>Arthropoda</taxon>
        <taxon>Hexapoda</taxon>
        <taxon>Insecta</taxon>
        <taxon>Pterygota</taxon>
        <taxon>Neoptera</taxon>
        <taxon>Endopterygota</taxon>
        <taxon>Hymenoptera</taxon>
        <taxon>Apocrita</taxon>
        <taxon>Proctotrupomorpha</taxon>
        <taxon>Chalcidoidea</taxon>
        <taxon>Pteromalidae</taxon>
        <taxon>Pteromalinae</taxon>
        <taxon>Nasonia</taxon>
    </lineage>
</organism>
<evidence type="ECO:0000313" key="3">
    <source>
        <dbReference type="Proteomes" id="UP000002358"/>
    </source>
</evidence>
<feature type="compositionally biased region" description="Polar residues" evidence="1">
    <location>
        <begin position="500"/>
        <end position="510"/>
    </location>
</feature>
<feature type="compositionally biased region" description="Basic and acidic residues" evidence="1">
    <location>
        <begin position="564"/>
        <end position="575"/>
    </location>
</feature>
<evidence type="ECO:0000313" key="2">
    <source>
        <dbReference type="EnsemblMetazoa" id="XP_031776849"/>
    </source>
</evidence>
<feature type="compositionally biased region" description="Basic and acidic residues" evidence="1">
    <location>
        <begin position="658"/>
        <end position="680"/>
    </location>
</feature>
<feature type="region of interest" description="Disordered" evidence="1">
    <location>
        <begin position="920"/>
        <end position="950"/>
    </location>
</feature>
<feature type="compositionally biased region" description="Low complexity" evidence="1">
    <location>
        <begin position="177"/>
        <end position="188"/>
    </location>
</feature>
<feature type="compositionally biased region" description="Polar residues" evidence="1">
    <location>
        <begin position="978"/>
        <end position="995"/>
    </location>
</feature>
<feature type="region of interest" description="Disordered" evidence="1">
    <location>
        <begin position="639"/>
        <end position="722"/>
    </location>
</feature>
<dbReference type="KEGG" id="nvi:116415785"/>
<feature type="region of interest" description="Disordered" evidence="1">
    <location>
        <begin position="874"/>
        <end position="908"/>
    </location>
</feature>
<feature type="compositionally biased region" description="Basic and acidic residues" evidence="1">
    <location>
        <begin position="244"/>
        <end position="303"/>
    </location>
</feature>
<reference evidence="2" key="1">
    <citation type="submission" date="2021-01" db="UniProtKB">
        <authorList>
            <consortium name="EnsemblMetazoa"/>
        </authorList>
    </citation>
    <scope>IDENTIFICATION</scope>
</reference>
<feature type="compositionally biased region" description="Basic and acidic residues" evidence="1">
    <location>
        <begin position="458"/>
        <end position="484"/>
    </location>
</feature>
<accession>A0A7M7PZ09</accession>
<dbReference type="Proteomes" id="UP000002358">
    <property type="component" value="Chromosome 1"/>
</dbReference>
<feature type="compositionally biased region" description="Basic and acidic residues" evidence="1">
    <location>
        <begin position="639"/>
        <end position="650"/>
    </location>
</feature>
<feature type="region of interest" description="Disordered" evidence="1">
    <location>
        <begin position="244"/>
        <end position="348"/>
    </location>
</feature>
<feature type="compositionally biased region" description="Basic and acidic residues" evidence="1">
    <location>
        <begin position="689"/>
        <end position="705"/>
    </location>
</feature>
<feature type="region of interest" description="Disordered" evidence="1">
    <location>
        <begin position="397"/>
        <end position="543"/>
    </location>
</feature>
<dbReference type="OrthoDB" id="7701848at2759"/>
<feature type="compositionally biased region" description="Basic and acidic residues" evidence="1">
    <location>
        <begin position="333"/>
        <end position="346"/>
    </location>
</feature>
<dbReference type="EnsemblMetazoa" id="XM_031920989">
    <property type="protein sequence ID" value="XP_031776849"/>
    <property type="gene ID" value="LOC116415785"/>
</dbReference>
<dbReference type="AlphaFoldDB" id="A0A7M7PZ09"/>
<feature type="compositionally biased region" description="Basic and acidic residues" evidence="1">
    <location>
        <begin position="511"/>
        <end position="533"/>
    </location>
</feature>
<feature type="compositionally biased region" description="Basic and acidic residues" evidence="1">
    <location>
        <begin position="889"/>
        <end position="899"/>
    </location>
</feature>
<evidence type="ECO:0000256" key="1">
    <source>
        <dbReference type="SAM" id="MobiDB-lite"/>
    </source>
</evidence>
<protein>
    <submittedName>
        <fullName evidence="2">Uncharacterized protein</fullName>
    </submittedName>
</protein>
<feature type="compositionally biased region" description="Basic and acidic residues" evidence="1">
    <location>
        <begin position="412"/>
        <end position="446"/>
    </location>
</feature>
<feature type="region of interest" description="Disordered" evidence="1">
    <location>
        <begin position="978"/>
        <end position="1005"/>
    </location>
</feature>
<keyword evidence="3" id="KW-1185">Reference proteome</keyword>
<dbReference type="InParanoid" id="A0A7M7PZ09"/>
<dbReference type="RefSeq" id="XP_031776849.1">
    <property type="nucleotide sequence ID" value="XM_031920989.1"/>
</dbReference>
<feature type="region of interest" description="Disordered" evidence="1">
    <location>
        <begin position="564"/>
        <end position="587"/>
    </location>
</feature>
<feature type="region of interest" description="Disordered" evidence="1">
    <location>
        <begin position="176"/>
        <end position="210"/>
    </location>
</feature>